<feature type="compositionally biased region" description="Basic and acidic residues" evidence="1">
    <location>
        <begin position="134"/>
        <end position="143"/>
    </location>
</feature>
<keyword evidence="3" id="KW-1185">Reference proteome</keyword>
<sequence length="360" mass="40850">MKQTHLRRHCDIVRERESKLIALDSSEEAIGDVAPPTTAKVRKLVLLKVPYAELQPYRQKLVELHLDFLLWDWNCVSATICKEMVDNNRNEGYDLRGNPMLWTIDHWTKVIGPCAGKHPKRRPAKKRKILTDSGEGRRPESRMAETQVTGIELSKTQARLKKKANRERVVSDSSDSSVAKTDAAASTIDEEKREVRTLRALEGGPSEVQAEVSMEVAVEPSEERTATVCLSLLPSEQTRSMGSEKVPQPKTSEELARNLTLSKEILEQIVTRVDETVVDAPEFPSPPPPEGEVRPEAEKKVMEEEPRESIVSFLDFLQYSVTPLLKYLDKKREKFVVEKEPGFYVELVRNRTQIKRAIAV</sequence>
<reference evidence="2" key="1">
    <citation type="submission" date="2016-03" db="EMBL/GenBank/DDBJ databases">
        <title>Mechanisms controlling the formation of the plant cell surface in tip-growing cells are functionally conserved among land plants.</title>
        <authorList>
            <person name="Honkanen S."/>
            <person name="Jones V.A."/>
            <person name="Morieri G."/>
            <person name="Champion C."/>
            <person name="Hetherington A.J."/>
            <person name="Kelly S."/>
            <person name="Saint-Marcoux D."/>
            <person name="Proust H."/>
            <person name="Prescott H."/>
            <person name="Dolan L."/>
        </authorList>
    </citation>
    <scope>NUCLEOTIDE SEQUENCE [LARGE SCALE GENOMIC DNA]</scope>
    <source>
        <tissue evidence="2">Whole gametophyte</tissue>
    </source>
</reference>
<protein>
    <submittedName>
        <fullName evidence="2">Uncharacterized protein</fullName>
    </submittedName>
</protein>
<accession>A0A176W5E5</accession>
<gene>
    <name evidence="2" type="ORF">AXG93_3459s1060</name>
</gene>
<proteinExistence type="predicted"/>
<evidence type="ECO:0000313" key="2">
    <source>
        <dbReference type="EMBL" id="OAE27863.1"/>
    </source>
</evidence>
<dbReference type="EMBL" id="LVLJ01001811">
    <property type="protein sequence ID" value="OAE27863.1"/>
    <property type="molecule type" value="Genomic_DNA"/>
</dbReference>
<comment type="caution">
    <text evidence="2">The sequence shown here is derived from an EMBL/GenBank/DDBJ whole genome shotgun (WGS) entry which is preliminary data.</text>
</comment>
<feature type="region of interest" description="Disordered" evidence="1">
    <location>
        <begin position="114"/>
        <end position="145"/>
    </location>
</feature>
<evidence type="ECO:0000256" key="1">
    <source>
        <dbReference type="SAM" id="MobiDB-lite"/>
    </source>
</evidence>
<dbReference type="Proteomes" id="UP000077202">
    <property type="component" value="Unassembled WGS sequence"/>
</dbReference>
<evidence type="ECO:0000313" key="3">
    <source>
        <dbReference type="Proteomes" id="UP000077202"/>
    </source>
</evidence>
<name>A0A176W5E5_MARPO</name>
<dbReference type="AlphaFoldDB" id="A0A176W5E5"/>
<feature type="compositionally biased region" description="Basic residues" evidence="1">
    <location>
        <begin position="117"/>
        <end position="128"/>
    </location>
</feature>
<feature type="region of interest" description="Disordered" evidence="1">
    <location>
        <begin position="163"/>
        <end position="190"/>
    </location>
</feature>
<organism evidence="2 3">
    <name type="scientific">Marchantia polymorpha subsp. ruderalis</name>
    <dbReference type="NCBI Taxonomy" id="1480154"/>
    <lineage>
        <taxon>Eukaryota</taxon>
        <taxon>Viridiplantae</taxon>
        <taxon>Streptophyta</taxon>
        <taxon>Embryophyta</taxon>
        <taxon>Marchantiophyta</taxon>
        <taxon>Marchantiopsida</taxon>
        <taxon>Marchantiidae</taxon>
        <taxon>Marchantiales</taxon>
        <taxon>Marchantiaceae</taxon>
        <taxon>Marchantia</taxon>
    </lineage>
</organism>
<feature type="compositionally biased region" description="Low complexity" evidence="1">
    <location>
        <begin position="171"/>
        <end position="187"/>
    </location>
</feature>